<proteinExistence type="predicted"/>
<evidence type="ECO:0000313" key="2">
    <source>
        <dbReference type="EMBL" id="GIM72345.1"/>
    </source>
</evidence>
<dbReference type="Proteomes" id="UP000680865">
    <property type="component" value="Unassembled WGS sequence"/>
</dbReference>
<accession>A0A919SGL2</accession>
<comment type="caution">
    <text evidence="2">The sequence shown here is derived from an EMBL/GenBank/DDBJ whole genome shotgun (WGS) entry which is preliminary data.</text>
</comment>
<protein>
    <submittedName>
        <fullName evidence="2">Uncharacterized protein</fullName>
    </submittedName>
</protein>
<organism evidence="2 3">
    <name type="scientific">Winogradskya consettensis</name>
    <dbReference type="NCBI Taxonomy" id="113560"/>
    <lineage>
        <taxon>Bacteria</taxon>
        <taxon>Bacillati</taxon>
        <taxon>Actinomycetota</taxon>
        <taxon>Actinomycetes</taxon>
        <taxon>Micromonosporales</taxon>
        <taxon>Micromonosporaceae</taxon>
        <taxon>Winogradskya</taxon>
    </lineage>
</organism>
<evidence type="ECO:0000256" key="1">
    <source>
        <dbReference type="SAM" id="MobiDB-lite"/>
    </source>
</evidence>
<gene>
    <name evidence="2" type="ORF">Aco04nite_29830</name>
</gene>
<evidence type="ECO:0000313" key="3">
    <source>
        <dbReference type="Proteomes" id="UP000680865"/>
    </source>
</evidence>
<reference evidence="2" key="1">
    <citation type="submission" date="2021-03" db="EMBL/GenBank/DDBJ databases">
        <title>Whole genome shotgun sequence of Actinoplanes consettensis NBRC 14913.</title>
        <authorList>
            <person name="Komaki H."/>
            <person name="Tamura T."/>
        </authorList>
    </citation>
    <scope>NUCLEOTIDE SEQUENCE</scope>
    <source>
        <strain evidence="2">NBRC 14913</strain>
    </source>
</reference>
<keyword evidence="3" id="KW-1185">Reference proteome</keyword>
<name>A0A919SGL2_9ACTN</name>
<dbReference type="AlphaFoldDB" id="A0A919SGL2"/>
<dbReference type="EMBL" id="BOQP01000012">
    <property type="protein sequence ID" value="GIM72345.1"/>
    <property type="molecule type" value="Genomic_DNA"/>
</dbReference>
<feature type="region of interest" description="Disordered" evidence="1">
    <location>
        <begin position="93"/>
        <end position="113"/>
    </location>
</feature>
<feature type="region of interest" description="Disordered" evidence="1">
    <location>
        <begin position="1"/>
        <end position="68"/>
    </location>
</feature>
<sequence length="113" mass="12345">MSHPAQQPGPLSHLPTNPLSDPALRHSGTPALRHSGTPALRHSGTPALRHSGTPMIKRSRGLITRSLRHPYKVPMLRTPRMLAARMTQGAHNYWRPPQASHDRGHGPTAEAEA</sequence>